<feature type="compositionally biased region" description="Basic residues" evidence="1">
    <location>
        <begin position="1"/>
        <end position="13"/>
    </location>
</feature>
<sequence>MATCGPRRRRGKRSTALAVFDASSPAPPSSSRRRRLPSLSTRWRSTGRRLHRRSLDSSSSSSAHLSRCWPPSPSSSRRRRGSASPSRWLSAATSSVPPRLHLITAVCPGLLDCDLSLVPVIASVLKLSNYESVPVNSVELVCNIQSFFIEDLICSTVNSCTPRWIYRDQSMAQCQLCYTLSVSKCLTPLIFLAHV</sequence>
<reference evidence="2" key="1">
    <citation type="submission" date="2015-04" db="UniProtKB">
        <authorList>
            <consortium name="EnsemblPlants"/>
        </authorList>
    </citation>
    <scope>IDENTIFICATION</scope>
    <source>
        <strain evidence="2">SL10</strain>
    </source>
</reference>
<keyword evidence="3" id="KW-1185">Reference proteome</keyword>
<evidence type="ECO:0000313" key="3">
    <source>
        <dbReference type="Proteomes" id="UP000006591"/>
    </source>
</evidence>
<dbReference type="AlphaFoldDB" id="A0A0E0GD16"/>
<accession>A0A0E0GD16</accession>
<feature type="region of interest" description="Disordered" evidence="1">
    <location>
        <begin position="1"/>
        <end position="85"/>
    </location>
</feature>
<dbReference type="Proteomes" id="UP000006591">
    <property type="component" value="Chromosome 2"/>
</dbReference>
<organism evidence="2">
    <name type="scientific">Oryza nivara</name>
    <name type="common">Indian wild rice</name>
    <name type="synonym">Oryza sativa f. spontanea</name>
    <dbReference type="NCBI Taxonomy" id="4536"/>
    <lineage>
        <taxon>Eukaryota</taxon>
        <taxon>Viridiplantae</taxon>
        <taxon>Streptophyta</taxon>
        <taxon>Embryophyta</taxon>
        <taxon>Tracheophyta</taxon>
        <taxon>Spermatophyta</taxon>
        <taxon>Magnoliopsida</taxon>
        <taxon>Liliopsida</taxon>
        <taxon>Poales</taxon>
        <taxon>Poaceae</taxon>
        <taxon>BOP clade</taxon>
        <taxon>Oryzoideae</taxon>
        <taxon>Oryzeae</taxon>
        <taxon>Oryzinae</taxon>
        <taxon>Oryza</taxon>
    </lineage>
</organism>
<name>A0A0E0GD16_ORYNI</name>
<evidence type="ECO:0000256" key="1">
    <source>
        <dbReference type="SAM" id="MobiDB-lite"/>
    </source>
</evidence>
<dbReference type="EnsemblPlants" id="ONIVA02G35330.1">
    <property type="protein sequence ID" value="ONIVA02G35330.1"/>
    <property type="gene ID" value="ONIVA02G35330"/>
</dbReference>
<reference evidence="2" key="2">
    <citation type="submission" date="2018-04" db="EMBL/GenBank/DDBJ databases">
        <title>OnivRS2 (Oryza nivara Reference Sequence Version 2).</title>
        <authorList>
            <person name="Zhang J."/>
            <person name="Kudrna D."/>
            <person name="Lee S."/>
            <person name="Talag J."/>
            <person name="Rajasekar S."/>
            <person name="Welchert J."/>
            <person name="Hsing Y.-I."/>
            <person name="Wing R.A."/>
        </authorList>
    </citation>
    <scope>NUCLEOTIDE SEQUENCE [LARGE SCALE GENOMIC DNA]</scope>
    <source>
        <strain evidence="2">SL10</strain>
    </source>
</reference>
<proteinExistence type="predicted"/>
<evidence type="ECO:0000313" key="2">
    <source>
        <dbReference type="EnsemblPlants" id="ONIVA02G35330.1"/>
    </source>
</evidence>
<dbReference type="HOGENOM" id="CLU_1398349_0_0_1"/>
<protein>
    <submittedName>
        <fullName evidence="2">Uncharacterized protein</fullName>
    </submittedName>
</protein>
<dbReference type="Gramene" id="ONIVA02G35330.1">
    <property type="protein sequence ID" value="ONIVA02G35330.1"/>
    <property type="gene ID" value="ONIVA02G35330"/>
</dbReference>
<feature type="compositionally biased region" description="Low complexity" evidence="1">
    <location>
        <begin position="56"/>
        <end position="69"/>
    </location>
</feature>